<dbReference type="OrthoDB" id="335513at2"/>
<dbReference type="InterPro" id="IPR029069">
    <property type="entry name" value="HotDog_dom_sf"/>
</dbReference>
<organism evidence="2">
    <name type="scientific">Leptospira ellisii</name>
    <dbReference type="NCBI Taxonomy" id="2023197"/>
    <lineage>
        <taxon>Bacteria</taxon>
        <taxon>Pseudomonadati</taxon>
        <taxon>Spirochaetota</taxon>
        <taxon>Spirochaetia</taxon>
        <taxon>Leptospirales</taxon>
        <taxon>Leptospiraceae</taxon>
        <taxon>Leptospira</taxon>
    </lineage>
</organism>
<proteinExistence type="predicted"/>
<evidence type="ECO:0000313" key="2">
    <source>
        <dbReference type="EMBL" id="PJZ91031.1"/>
    </source>
</evidence>
<comment type="caution">
    <text evidence="2">The sequence shown here is derived from an EMBL/GenBank/DDBJ whole genome shotgun (WGS) entry which is preliminary data.</text>
</comment>
<reference evidence="1 3" key="2">
    <citation type="journal article" date="2018" name="Microb. Genom.">
        <title>Deciphering the unexplored Leptospira diversity from soils uncovers genomic evolution to virulence.</title>
        <authorList>
            <person name="Thibeaux R."/>
            <person name="Iraola G."/>
            <person name="Ferres I."/>
            <person name="Bierque E."/>
            <person name="Girault D."/>
            <person name="Soupe-Gilbert M.E."/>
            <person name="Picardeau M."/>
            <person name="Goarant C."/>
        </authorList>
    </citation>
    <scope>NUCLEOTIDE SEQUENCE [LARGE SCALE GENOMIC DNA]</scope>
    <source>
        <strain evidence="1 3">ATI7-C-A5</strain>
    </source>
</reference>
<reference evidence="2" key="1">
    <citation type="submission" date="2017-07" db="EMBL/GenBank/DDBJ databases">
        <title>Leptospira spp. isolated from tropical soils.</title>
        <authorList>
            <person name="Thibeaux R."/>
            <person name="Iraola G."/>
            <person name="Ferres I."/>
            <person name="Bierque E."/>
            <person name="Girault D."/>
            <person name="Soupe-Gilbert M.-E."/>
            <person name="Picardeau M."/>
            <person name="Goarant C."/>
        </authorList>
    </citation>
    <scope>NUCLEOTIDE SEQUENCE [LARGE SCALE GENOMIC DNA]</scope>
    <source>
        <strain evidence="2">ATI7-C-A5</strain>
    </source>
</reference>
<dbReference type="EMBL" id="NPEF01000405">
    <property type="protein sequence ID" value="PJZ91031.1"/>
    <property type="molecule type" value="Genomic_DNA"/>
</dbReference>
<protein>
    <submittedName>
        <fullName evidence="1">Acyl-CoA thioesterase</fullName>
    </submittedName>
</protein>
<name>A0A2N0B3B2_9LEPT</name>
<gene>
    <name evidence="1" type="ORF">CH379_006300</name>
    <name evidence="2" type="ORF">CH379_20970</name>
</gene>
<sequence>MSKTRIHTTEISVLRSQYDPDGALKNESLQKFLHEGRIQALRTFDSEFNVSDSKCVEPMILWSESEYQDEIRYPDSMQIHTEFEPLSGPRYRIYQKLIRKSDGKILCRCNSFCILFDSSKKKPWKNASSLLVG</sequence>
<dbReference type="EMBL" id="NPEF02000005">
    <property type="protein sequence ID" value="MDV6235237.1"/>
    <property type="molecule type" value="Genomic_DNA"/>
</dbReference>
<accession>A0A2N0B3B2</accession>
<dbReference type="SUPFAM" id="SSF54637">
    <property type="entry name" value="Thioesterase/thiol ester dehydrase-isomerase"/>
    <property type="match status" value="1"/>
</dbReference>
<dbReference type="RefSeq" id="WP_100765863.1">
    <property type="nucleotide sequence ID" value="NZ_NPEF02000005.1"/>
</dbReference>
<reference evidence="1" key="3">
    <citation type="submission" date="2023-10" db="EMBL/GenBank/DDBJ databases">
        <authorList>
            <person name="Picardeau M."/>
            <person name="Thibeaux R."/>
        </authorList>
    </citation>
    <scope>NUCLEOTIDE SEQUENCE</scope>
    <source>
        <strain evidence="1">ATI7-C-A5</strain>
    </source>
</reference>
<evidence type="ECO:0000313" key="1">
    <source>
        <dbReference type="EMBL" id="MDV6235237.1"/>
    </source>
</evidence>
<evidence type="ECO:0000313" key="3">
    <source>
        <dbReference type="Proteomes" id="UP000232122"/>
    </source>
</evidence>
<dbReference type="Proteomes" id="UP000232122">
    <property type="component" value="Unassembled WGS sequence"/>
</dbReference>
<dbReference type="AlphaFoldDB" id="A0A2N0B3B2"/>
<keyword evidence="3" id="KW-1185">Reference proteome</keyword>
<dbReference type="Gene3D" id="3.10.129.10">
    <property type="entry name" value="Hotdog Thioesterase"/>
    <property type="match status" value="1"/>
</dbReference>